<protein>
    <recommendedName>
        <fullName evidence="1">DNA helicase Pif1-like 2B domain-containing protein</fullName>
    </recommendedName>
</protein>
<evidence type="ECO:0000313" key="2">
    <source>
        <dbReference type="EMBL" id="CAH0398528.1"/>
    </source>
</evidence>
<organism evidence="2 3">
    <name type="scientific">Chilo suppressalis</name>
    <name type="common">Asiatic rice borer moth</name>
    <dbReference type="NCBI Taxonomy" id="168631"/>
    <lineage>
        <taxon>Eukaryota</taxon>
        <taxon>Metazoa</taxon>
        <taxon>Ecdysozoa</taxon>
        <taxon>Arthropoda</taxon>
        <taxon>Hexapoda</taxon>
        <taxon>Insecta</taxon>
        <taxon>Pterygota</taxon>
        <taxon>Neoptera</taxon>
        <taxon>Endopterygota</taxon>
        <taxon>Lepidoptera</taxon>
        <taxon>Glossata</taxon>
        <taxon>Ditrysia</taxon>
        <taxon>Pyraloidea</taxon>
        <taxon>Crambidae</taxon>
        <taxon>Crambinae</taxon>
        <taxon>Chilo</taxon>
    </lineage>
</organism>
<gene>
    <name evidence="2" type="ORF">CHILSU_LOCUS1651</name>
</gene>
<dbReference type="EMBL" id="OU963904">
    <property type="protein sequence ID" value="CAH0398528.1"/>
    <property type="molecule type" value="Genomic_DNA"/>
</dbReference>
<keyword evidence="3" id="KW-1185">Reference proteome</keyword>
<dbReference type="InterPro" id="IPR049163">
    <property type="entry name" value="Pif1-like_2B_dom"/>
</dbReference>
<dbReference type="PANTHER" id="PTHR23274:SF48">
    <property type="entry name" value="ATP-DEPENDENT DNA HELICASE"/>
    <property type="match status" value="1"/>
</dbReference>
<reference evidence="2" key="1">
    <citation type="submission" date="2021-12" db="EMBL/GenBank/DDBJ databases">
        <authorList>
            <person name="King R."/>
        </authorList>
    </citation>
    <scope>NUCLEOTIDE SEQUENCE</scope>
</reference>
<feature type="domain" description="DNA helicase Pif1-like 2B" evidence="1">
    <location>
        <begin position="1"/>
        <end position="22"/>
    </location>
</feature>
<accession>A0ABN8AS06</accession>
<name>A0ABN8AS06_CHISP</name>
<proteinExistence type="predicted"/>
<dbReference type="Proteomes" id="UP001153292">
    <property type="component" value="Chromosome 11"/>
</dbReference>
<dbReference type="PANTHER" id="PTHR23274">
    <property type="entry name" value="DNA HELICASE-RELATED"/>
    <property type="match status" value="1"/>
</dbReference>
<evidence type="ECO:0000259" key="1">
    <source>
        <dbReference type="Pfam" id="PF21530"/>
    </source>
</evidence>
<dbReference type="Pfam" id="PF21530">
    <property type="entry name" value="Pif1_2B_dom"/>
    <property type="match status" value="1"/>
</dbReference>
<sequence>MLLRNLSSPKLCNGTRLKVISLHRHTIEAEILTGCGVSEAVFIPRIPLIPHSYPCQIKRIQFPVSVCFALTALHLQDFFVRCCSILGCRLQVCTTGFVYFCEN</sequence>
<evidence type="ECO:0000313" key="3">
    <source>
        <dbReference type="Proteomes" id="UP001153292"/>
    </source>
</evidence>